<dbReference type="AlphaFoldDB" id="A0A6L2LF63"/>
<gene>
    <name evidence="3" type="ORF">Tci_032404</name>
</gene>
<keyword evidence="1" id="KW-0175">Coiled coil</keyword>
<dbReference type="EMBL" id="BKCJ010004332">
    <property type="protein sequence ID" value="GEU60426.1"/>
    <property type="molecule type" value="Genomic_DNA"/>
</dbReference>
<feature type="coiled-coil region" evidence="1">
    <location>
        <begin position="175"/>
        <end position="202"/>
    </location>
</feature>
<evidence type="ECO:0000256" key="1">
    <source>
        <dbReference type="SAM" id="Coils"/>
    </source>
</evidence>
<dbReference type="Pfam" id="PF14223">
    <property type="entry name" value="Retrotran_gag_2"/>
    <property type="match status" value="1"/>
</dbReference>
<feature type="compositionally biased region" description="Basic and acidic residues" evidence="2">
    <location>
        <begin position="324"/>
        <end position="342"/>
    </location>
</feature>
<reference evidence="3" key="1">
    <citation type="journal article" date="2019" name="Sci. Rep.">
        <title>Draft genome of Tanacetum cinerariifolium, the natural source of mosquito coil.</title>
        <authorList>
            <person name="Yamashiro T."/>
            <person name="Shiraishi A."/>
            <person name="Satake H."/>
            <person name="Nakayama K."/>
        </authorList>
    </citation>
    <scope>NUCLEOTIDE SEQUENCE</scope>
</reference>
<accession>A0A6L2LF63</accession>
<proteinExistence type="predicted"/>
<name>A0A6L2LF63_TANCI</name>
<organism evidence="3">
    <name type="scientific">Tanacetum cinerariifolium</name>
    <name type="common">Dalmatian daisy</name>
    <name type="synonym">Chrysanthemum cinerariifolium</name>
    <dbReference type="NCBI Taxonomy" id="118510"/>
    <lineage>
        <taxon>Eukaryota</taxon>
        <taxon>Viridiplantae</taxon>
        <taxon>Streptophyta</taxon>
        <taxon>Embryophyta</taxon>
        <taxon>Tracheophyta</taxon>
        <taxon>Spermatophyta</taxon>
        <taxon>Magnoliopsida</taxon>
        <taxon>eudicotyledons</taxon>
        <taxon>Gunneridae</taxon>
        <taxon>Pentapetalae</taxon>
        <taxon>asterids</taxon>
        <taxon>campanulids</taxon>
        <taxon>Asterales</taxon>
        <taxon>Asteraceae</taxon>
        <taxon>Asteroideae</taxon>
        <taxon>Anthemideae</taxon>
        <taxon>Anthemidinae</taxon>
        <taxon>Tanacetum</taxon>
    </lineage>
</organism>
<feature type="region of interest" description="Disordered" evidence="2">
    <location>
        <begin position="244"/>
        <end position="273"/>
    </location>
</feature>
<sequence length="342" mass="39491">MDQQNLTLAKIPIMDTRKFEQWQFRIQQYLQHEHYALWKVIEFGDCYEVPASTSSTTTTDTTSDGTAKRSETLEQTFNRLQVIVGQLQFMDVEIEQDDLNHKLLTSLAPDWLMHRILWRNRSDLDTMSLDDLYNHLKSLLRSFDQKKNNIQVQQSLLSWPSQAQVQIKRGLERDVEVRNNKIEYLMNELEQVKKEKEGLDIKLTGFKSASKDLDTLFGSQRTDKNKEGLPEFVDDTVTDYSRLTPSIDSSKSNTSDLQNSNFSVSEHGESSGSIMSKPMIKFVKAADYPRVIKTKNTKNAKKSTVKYAEMYLSKSPKVKGNQRTKLEDSVRLNSPEDKKEQS</sequence>
<protein>
    <submittedName>
        <fullName evidence="3">Uncharacterized protein</fullName>
    </submittedName>
</protein>
<feature type="region of interest" description="Disordered" evidence="2">
    <location>
        <begin position="310"/>
        <end position="342"/>
    </location>
</feature>
<evidence type="ECO:0000313" key="3">
    <source>
        <dbReference type="EMBL" id="GEU60426.1"/>
    </source>
</evidence>
<comment type="caution">
    <text evidence="3">The sequence shown here is derived from an EMBL/GenBank/DDBJ whole genome shotgun (WGS) entry which is preliminary data.</text>
</comment>
<evidence type="ECO:0000256" key="2">
    <source>
        <dbReference type="SAM" id="MobiDB-lite"/>
    </source>
</evidence>